<organism evidence="1 2">
    <name type="scientific">Blepharisma stoltei</name>
    <dbReference type="NCBI Taxonomy" id="1481888"/>
    <lineage>
        <taxon>Eukaryota</taxon>
        <taxon>Sar</taxon>
        <taxon>Alveolata</taxon>
        <taxon>Ciliophora</taxon>
        <taxon>Postciliodesmatophora</taxon>
        <taxon>Heterotrichea</taxon>
        <taxon>Heterotrichida</taxon>
        <taxon>Blepharismidae</taxon>
        <taxon>Blepharisma</taxon>
    </lineage>
</organism>
<evidence type="ECO:0008006" key="3">
    <source>
        <dbReference type="Google" id="ProtNLM"/>
    </source>
</evidence>
<evidence type="ECO:0000313" key="1">
    <source>
        <dbReference type="EMBL" id="CAG9334248.1"/>
    </source>
</evidence>
<reference evidence="1" key="1">
    <citation type="submission" date="2021-09" db="EMBL/GenBank/DDBJ databases">
        <authorList>
            <consortium name="AG Swart"/>
            <person name="Singh M."/>
            <person name="Singh A."/>
            <person name="Seah K."/>
            <person name="Emmerich C."/>
        </authorList>
    </citation>
    <scope>NUCLEOTIDE SEQUENCE</scope>
    <source>
        <strain evidence="1">ATCC30299</strain>
    </source>
</reference>
<name>A0AAU9K5D5_9CILI</name>
<accession>A0AAU9K5D5</accession>
<dbReference type="EMBL" id="CAJZBQ010000058">
    <property type="protein sequence ID" value="CAG9334248.1"/>
    <property type="molecule type" value="Genomic_DNA"/>
</dbReference>
<protein>
    <recommendedName>
        <fullName evidence="3">CNH domain-containing protein</fullName>
    </recommendedName>
</protein>
<evidence type="ECO:0000313" key="2">
    <source>
        <dbReference type="Proteomes" id="UP001162131"/>
    </source>
</evidence>
<comment type="caution">
    <text evidence="1">The sequence shown here is derived from an EMBL/GenBank/DDBJ whole genome shotgun (WGS) entry which is preliminary data.</text>
</comment>
<gene>
    <name evidence="1" type="ORF">BSTOLATCC_MIC60868</name>
</gene>
<keyword evidence="2" id="KW-1185">Reference proteome</keyword>
<proteinExistence type="predicted"/>
<sequence>MLILLTKQYSDEEDFGSKHINYTSKGNSNSFENIYQKINLESFTKEIIKGFPSIYYLCNLPNNETLFMSIGFSSLSADNHLCIVSDCIKITLIASREFSTILAAEYYEGNIFLIEKKEIFDPDFDKSIWFTTKFYLHKMRMKTRKWSRLSEIPCKNYQYSLLGFFKKIILVSAENCEMIEYDIFTRSFSVLPLELAIGYKLLQKNQNKLYLINLPGNIYESQIADSYSWNIICTNSIEYYSTESIVKAKNKGVLYFIKQDAVYHFNFDATGIKKINNLKM</sequence>
<dbReference type="AlphaFoldDB" id="A0AAU9K5D5"/>
<dbReference type="Proteomes" id="UP001162131">
    <property type="component" value="Unassembled WGS sequence"/>
</dbReference>